<evidence type="ECO:0000256" key="5">
    <source>
        <dbReference type="ARBA" id="ARBA00023288"/>
    </source>
</evidence>
<dbReference type="CDD" id="cd14824">
    <property type="entry name" value="Longin"/>
    <property type="match status" value="1"/>
</dbReference>
<evidence type="ECO:0000256" key="7">
    <source>
        <dbReference type="ARBA" id="ARBA00026133"/>
    </source>
</evidence>
<dbReference type="AlphaFoldDB" id="A0A1E3NSE6"/>
<keyword evidence="6" id="KW-0636">Prenylation</keyword>
<evidence type="ECO:0000259" key="11">
    <source>
        <dbReference type="PROSITE" id="PS50892"/>
    </source>
</evidence>
<dbReference type="PRINTS" id="PR00219">
    <property type="entry name" value="SYNAPTOBREVN"/>
</dbReference>
<dbReference type="Proteomes" id="UP000094455">
    <property type="component" value="Unassembled WGS sequence"/>
</dbReference>
<evidence type="ECO:0000313" key="12">
    <source>
        <dbReference type="EMBL" id="ODQ49077.1"/>
    </source>
</evidence>
<dbReference type="GeneID" id="30179315"/>
<keyword evidence="4" id="KW-0564">Palmitate</keyword>
<evidence type="ECO:0000256" key="3">
    <source>
        <dbReference type="ARBA" id="ARBA00023136"/>
    </source>
</evidence>
<keyword evidence="3" id="KW-0472">Membrane</keyword>
<name>A0A1E3NSE6_9ASCO</name>
<comment type="similarity">
    <text evidence="1">Belongs to the synaptobrevin family.</text>
</comment>
<reference evidence="12 13" key="1">
    <citation type="journal article" date="2016" name="Proc. Natl. Acad. Sci. U.S.A.">
        <title>Comparative genomics of biotechnologically important yeasts.</title>
        <authorList>
            <person name="Riley R."/>
            <person name="Haridas S."/>
            <person name="Wolfe K.H."/>
            <person name="Lopes M.R."/>
            <person name="Hittinger C.T."/>
            <person name="Goeker M."/>
            <person name="Salamov A.A."/>
            <person name="Wisecaver J.H."/>
            <person name="Long T.M."/>
            <person name="Calvey C.H."/>
            <person name="Aerts A.L."/>
            <person name="Barry K.W."/>
            <person name="Choi C."/>
            <person name="Clum A."/>
            <person name="Coughlan A.Y."/>
            <person name="Deshpande S."/>
            <person name="Douglass A.P."/>
            <person name="Hanson S.J."/>
            <person name="Klenk H.-P."/>
            <person name="LaButti K.M."/>
            <person name="Lapidus A."/>
            <person name="Lindquist E.A."/>
            <person name="Lipzen A.M."/>
            <person name="Meier-Kolthoff J.P."/>
            <person name="Ohm R.A."/>
            <person name="Otillar R.P."/>
            <person name="Pangilinan J.L."/>
            <person name="Peng Y."/>
            <person name="Rokas A."/>
            <person name="Rosa C.A."/>
            <person name="Scheuner C."/>
            <person name="Sibirny A.A."/>
            <person name="Slot J.C."/>
            <person name="Stielow J.B."/>
            <person name="Sun H."/>
            <person name="Kurtzman C.P."/>
            <person name="Blackwell M."/>
            <person name="Grigoriev I.V."/>
            <person name="Jeffries T.W."/>
        </authorList>
    </citation>
    <scope>NUCLEOTIDE SEQUENCE [LARGE SCALE GENOMIC DNA]</scope>
    <source>
        <strain evidence="12 13">NRRL Y-2026</strain>
    </source>
</reference>
<dbReference type="InterPro" id="IPR042855">
    <property type="entry name" value="V_SNARE_CC"/>
</dbReference>
<evidence type="ECO:0000256" key="1">
    <source>
        <dbReference type="ARBA" id="ARBA00008025"/>
    </source>
</evidence>
<evidence type="ECO:0000256" key="6">
    <source>
        <dbReference type="ARBA" id="ARBA00023289"/>
    </source>
</evidence>
<dbReference type="Pfam" id="PF00957">
    <property type="entry name" value="Synaptobrevin"/>
    <property type="match status" value="1"/>
</dbReference>
<sequence>MKIYYIGVVKPAGDDGSKTACICEEKDLSSFSFFQRSSVGQFMTFFAQTIAERTKPDQRQSIEEGEYVGHVYVRPEGVAGVLITDKAYPIRPAYTLLNKVCEDFLSQHSLAHTTQLAAAAAAAAQRGEPAPSGASVFPELAGYLAKYQNPHEADALMKVQQELDETKIILQQSIENVLQRGEKLDALVDKSEALTYSSKTFYKQAKKTNSCCVLM</sequence>
<evidence type="ECO:0000256" key="8">
    <source>
        <dbReference type="ARBA" id="ARBA00046278"/>
    </source>
</evidence>
<dbReference type="PROSITE" id="PS50892">
    <property type="entry name" value="V_SNARE"/>
    <property type="match status" value="1"/>
</dbReference>
<dbReference type="SMART" id="SM01270">
    <property type="entry name" value="Longin"/>
    <property type="match status" value="1"/>
</dbReference>
<keyword evidence="9" id="KW-0175">Coiled coil</keyword>
<dbReference type="GO" id="GO:0005794">
    <property type="term" value="C:Golgi apparatus"/>
    <property type="evidence" value="ECO:0007669"/>
    <property type="project" value="TreeGrafter"/>
</dbReference>
<dbReference type="InterPro" id="IPR001388">
    <property type="entry name" value="Synaptobrevin-like"/>
</dbReference>
<feature type="domain" description="Longin" evidence="10">
    <location>
        <begin position="7"/>
        <end position="109"/>
    </location>
</feature>
<accession>A0A1E3NSE6</accession>
<keyword evidence="13" id="KW-1185">Reference proteome</keyword>
<dbReference type="SUPFAM" id="SSF64356">
    <property type="entry name" value="SNARE-like"/>
    <property type="match status" value="1"/>
</dbReference>
<evidence type="ECO:0000313" key="13">
    <source>
        <dbReference type="Proteomes" id="UP000094455"/>
    </source>
</evidence>
<dbReference type="Gene3D" id="3.30.450.50">
    <property type="entry name" value="Longin domain"/>
    <property type="match status" value="1"/>
</dbReference>
<evidence type="ECO:0000256" key="4">
    <source>
        <dbReference type="ARBA" id="ARBA00023139"/>
    </source>
</evidence>
<keyword evidence="2" id="KW-0488">Methylation</keyword>
<gene>
    <name evidence="12" type="ORF">PICMEDRAFT_30099</name>
</gene>
<evidence type="ECO:0000256" key="9">
    <source>
        <dbReference type="PROSITE-ProRule" id="PRU00290"/>
    </source>
</evidence>
<dbReference type="SUPFAM" id="SSF58038">
    <property type="entry name" value="SNARE fusion complex"/>
    <property type="match status" value="1"/>
</dbReference>
<dbReference type="GO" id="GO:0005484">
    <property type="term" value="F:SNAP receptor activity"/>
    <property type="evidence" value="ECO:0007669"/>
    <property type="project" value="TreeGrafter"/>
</dbReference>
<dbReference type="PROSITE" id="PS50859">
    <property type="entry name" value="LONGIN"/>
    <property type="match status" value="1"/>
</dbReference>
<proteinExistence type="inferred from homology"/>
<dbReference type="GO" id="GO:0016020">
    <property type="term" value="C:membrane"/>
    <property type="evidence" value="ECO:0007669"/>
    <property type="project" value="InterPro"/>
</dbReference>
<dbReference type="InterPro" id="IPR011012">
    <property type="entry name" value="Longin-like_dom_sf"/>
</dbReference>
<dbReference type="RefSeq" id="XP_019020190.1">
    <property type="nucleotide sequence ID" value="XM_019162628.1"/>
</dbReference>
<protein>
    <recommendedName>
        <fullName evidence="7">Synaptobrevin homolog YKT6</fullName>
    </recommendedName>
</protein>
<dbReference type="Pfam" id="PF13774">
    <property type="entry name" value="Longin"/>
    <property type="match status" value="1"/>
</dbReference>
<dbReference type="OrthoDB" id="27923at2759"/>
<dbReference type="PANTHER" id="PTHR45806:SF1">
    <property type="entry name" value="SYNAPTOBREVIN HOMOLOG YKT6"/>
    <property type="match status" value="1"/>
</dbReference>
<feature type="domain" description="V-SNARE coiled-coil homology" evidence="11">
    <location>
        <begin position="155"/>
        <end position="215"/>
    </location>
</feature>
<dbReference type="STRING" id="763406.A0A1E3NSE6"/>
<dbReference type="EMBL" id="KV454001">
    <property type="protein sequence ID" value="ODQ49077.1"/>
    <property type="molecule type" value="Genomic_DNA"/>
</dbReference>
<dbReference type="PANTHER" id="PTHR45806">
    <property type="entry name" value="SYNAPTOBREVIN HOMOLOG YKT6"/>
    <property type="match status" value="1"/>
</dbReference>
<evidence type="ECO:0000259" key="10">
    <source>
        <dbReference type="PROSITE" id="PS50859"/>
    </source>
</evidence>
<dbReference type="GO" id="GO:0006888">
    <property type="term" value="P:endoplasmic reticulum to Golgi vesicle-mediated transport"/>
    <property type="evidence" value="ECO:0007669"/>
    <property type="project" value="TreeGrafter"/>
</dbReference>
<organism evidence="12 13">
    <name type="scientific">Pichia membranifaciens NRRL Y-2026</name>
    <dbReference type="NCBI Taxonomy" id="763406"/>
    <lineage>
        <taxon>Eukaryota</taxon>
        <taxon>Fungi</taxon>
        <taxon>Dikarya</taxon>
        <taxon>Ascomycota</taxon>
        <taxon>Saccharomycotina</taxon>
        <taxon>Pichiomycetes</taxon>
        <taxon>Pichiales</taxon>
        <taxon>Pichiaceae</taxon>
        <taxon>Pichia</taxon>
    </lineage>
</organism>
<dbReference type="Gene3D" id="1.20.5.110">
    <property type="match status" value="1"/>
</dbReference>
<keyword evidence="5" id="KW-0449">Lipoprotein</keyword>
<dbReference type="InterPro" id="IPR010908">
    <property type="entry name" value="Longin_dom"/>
</dbReference>
<evidence type="ECO:0000256" key="2">
    <source>
        <dbReference type="ARBA" id="ARBA00022481"/>
    </source>
</evidence>
<comment type="subcellular location">
    <subcellularLocation>
        <location evidence="8">Endomembrane system</location>
        <topology evidence="8">Lipid-anchor</topology>
        <orientation evidence="8">Cytoplasmic side</orientation>
    </subcellularLocation>
</comment>